<evidence type="ECO:0000313" key="3">
    <source>
        <dbReference type="EMBL" id="MDQ0200333.1"/>
    </source>
</evidence>
<dbReference type="Pfam" id="PF17957">
    <property type="entry name" value="Big_7"/>
    <property type="match status" value="4"/>
</dbReference>
<sequence>MFASVFAIPIFINNSKVLASGNLLPKGYIDTPTVGSTIKGNSNVNGWFLDGSGVSKIDVLVDGTTIGTAQYGSTRLDVQKVYPDYQNANSGFQYTLNTFNVTNGQHSLTVRETGNNGTTNVLQSQIVNVQNLPAIGSIDTPAGGSTISGDSTVRGWFLDSSGVSKVEVLVDGKTMGSAQYGSTRLDVAKVYPAYQNSSSGYQYNLNTRNLTNGQHSLTVRETGNNGATTVLQSQMVNVQNLPAKGSLDTPAVGAAISGDSNVQGWFLDGSGVSKIDVLVDGKTMGTAQYGSTRLDVAKVYPAYQNSSSGYQYTLNTRILTNGQHSLTVRETGNNGATNVLQSQMVNVQNLPAKGSIDTPANGALIKGDSVVTGWFLDGSGVSKVEVLVDGKTMGTAQYGSTRLDVSTVYPAYNNDASGYQYTLDTKQFADGPHTLAVKETGVNGSTYTLTYNVTVGNGNLYTLVDLKKPANITATDIVNFFNLKSPNSPLKNYAQNFIDAQNKYGVNAQYLVAHTIWETGWGGSDLITYKHNLYGYGAFDVCPFTCGYYFPAVADSINKVAYQVRHDYLDESGAYYVSSYGPTLAGMNVHYASDPNWENGIASLMASMKPYDYSYYVKTNELANTGSIPPAYGSTIPDGQAFPSDIILSFPSGITAKVNNTTLNLRSIPYVSSASYISTLSLNTVVTVLGLNTDVYYDPTNTDSYAYHWYRVNVNGQNGWLYGQFLDIANLLQANTSTGSLQILSNPSADATSTVMTSVNNGTYLKLVMNNGNPLTNNGWYNVYLPNSSATGWISGTSVKQISH</sequence>
<dbReference type="Gene3D" id="1.10.530.10">
    <property type="match status" value="1"/>
</dbReference>
<accession>A0ABT9XXQ6</accession>
<keyword evidence="1" id="KW-0378">Hydrolase</keyword>
<dbReference type="PANTHER" id="PTHR33308">
    <property type="entry name" value="PEPTIDOGLYCAN HYDROLASE FLGJ"/>
    <property type="match status" value="1"/>
</dbReference>
<feature type="domain" description="Mannosyl-glycoprotein endo-beta-N-acetylglucosamidase-like" evidence="2">
    <location>
        <begin position="482"/>
        <end position="614"/>
    </location>
</feature>
<comment type="caution">
    <text evidence="3">The sequence shown here is derived from an EMBL/GenBank/DDBJ whole genome shotgun (WGS) entry which is preliminary data.</text>
</comment>
<dbReference type="InterPro" id="IPR013783">
    <property type="entry name" value="Ig-like_fold"/>
</dbReference>
<dbReference type="SMART" id="SM00047">
    <property type="entry name" value="LYZ2"/>
    <property type="match status" value="1"/>
</dbReference>
<dbReference type="RefSeq" id="WP_307410090.1">
    <property type="nucleotide sequence ID" value="NZ_JAUSTW010000006.1"/>
</dbReference>
<dbReference type="Pfam" id="PF01832">
    <property type="entry name" value="Glucosaminidase"/>
    <property type="match status" value="1"/>
</dbReference>
<dbReference type="Gene3D" id="2.30.30.40">
    <property type="entry name" value="SH3 Domains"/>
    <property type="match status" value="2"/>
</dbReference>
<evidence type="ECO:0000256" key="1">
    <source>
        <dbReference type="ARBA" id="ARBA00022801"/>
    </source>
</evidence>
<reference evidence="3 4" key="1">
    <citation type="submission" date="2023-07" db="EMBL/GenBank/DDBJ databases">
        <title>Genomic Encyclopedia of Type Strains, Phase IV (KMG-IV): sequencing the most valuable type-strain genomes for metagenomic binning, comparative biology and taxonomic classification.</title>
        <authorList>
            <person name="Goeker M."/>
        </authorList>
    </citation>
    <scope>NUCLEOTIDE SEQUENCE [LARGE SCALE GENOMIC DNA]</scope>
    <source>
        <strain evidence="3 4">DSM 27594</strain>
    </source>
</reference>
<gene>
    <name evidence="3" type="ORF">J2S10_003522</name>
</gene>
<dbReference type="Proteomes" id="UP001224122">
    <property type="component" value="Unassembled WGS sequence"/>
</dbReference>
<dbReference type="Gene3D" id="2.60.40.10">
    <property type="entry name" value="Immunoglobulins"/>
    <property type="match status" value="4"/>
</dbReference>
<dbReference type="PANTHER" id="PTHR33308:SF9">
    <property type="entry name" value="PEPTIDOGLYCAN HYDROLASE FLGJ"/>
    <property type="match status" value="1"/>
</dbReference>
<keyword evidence="4" id="KW-1185">Reference proteome</keyword>
<evidence type="ECO:0000313" key="4">
    <source>
        <dbReference type="Proteomes" id="UP001224122"/>
    </source>
</evidence>
<name>A0ABT9XXQ6_9BACI</name>
<dbReference type="InterPro" id="IPR051056">
    <property type="entry name" value="Glycosyl_Hydrolase_73"/>
</dbReference>
<protein>
    <submittedName>
        <fullName evidence="3">Beta-N-acetylglucosaminidase</fullName>
    </submittedName>
</protein>
<dbReference type="EMBL" id="JAUSTW010000006">
    <property type="protein sequence ID" value="MDQ0200333.1"/>
    <property type="molecule type" value="Genomic_DNA"/>
</dbReference>
<dbReference type="InterPro" id="IPR002901">
    <property type="entry name" value="MGlyc_endo_b_GlcNAc-like_dom"/>
</dbReference>
<evidence type="ECO:0000259" key="2">
    <source>
        <dbReference type="SMART" id="SM00047"/>
    </source>
</evidence>
<organism evidence="3 4">
    <name type="scientific">Neobacillus ginsengisoli</name>
    <dbReference type="NCBI Taxonomy" id="904295"/>
    <lineage>
        <taxon>Bacteria</taxon>
        <taxon>Bacillati</taxon>
        <taxon>Bacillota</taxon>
        <taxon>Bacilli</taxon>
        <taxon>Bacillales</taxon>
        <taxon>Bacillaceae</taxon>
        <taxon>Neobacillus</taxon>
    </lineage>
</organism>
<proteinExistence type="predicted"/>